<dbReference type="SMART" id="SM00903">
    <property type="entry name" value="Flavin_Reduct"/>
    <property type="match status" value="1"/>
</dbReference>
<reference evidence="5" key="1">
    <citation type="journal article" date="2015" name="Int. J. Syst. Evol. Microbiol.">
        <title>Rhizobium oryzicola sp. nov., potential plant-growth-promoting endophytic bacteria isolated from rice roots.</title>
        <authorList>
            <person name="Zhang X.X."/>
            <person name="Gao J.S."/>
            <person name="Cao Y.H."/>
            <person name="Sheirdil R.A."/>
            <person name="Wang X.C."/>
            <person name="Zhang L."/>
        </authorList>
    </citation>
    <scope>NUCLEOTIDE SEQUENCE</scope>
    <source>
        <strain evidence="5">05753</strain>
    </source>
</reference>
<dbReference type="Pfam" id="PF01613">
    <property type="entry name" value="Flavin_Reduct"/>
    <property type="match status" value="1"/>
</dbReference>
<sequence>MTSQFSAKAFQTNDARPLPQDRPADADSLKLALRSLAGGVSIITTGEGETRTGATVTSATALSVEPPRMLVALNRTSSTWPVLERYGFFGVNIVGPGHQTLANQFAGVGGLKGPDRYRGWEWTRLASGAPLLEDAVAAIDCVVEEAIERHSHVIVIGKVLAIRASEGRSLVYQGGAYHTLG</sequence>
<dbReference type="SUPFAM" id="SSF50475">
    <property type="entry name" value="FMN-binding split barrel"/>
    <property type="match status" value="1"/>
</dbReference>
<keyword evidence="6" id="KW-1185">Reference proteome</keyword>
<dbReference type="EMBL" id="JAUKWQ010000005">
    <property type="protein sequence ID" value="MDO1583809.1"/>
    <property type="molecule type" value="Genomic_DNA"/>
</dbReference>
<gene>
    <name evidence="5" type="ORF">Q2T52_17115</name>
</gene>
<evidence type="ECO:0000256" key="3">
    <source>
        <dbReference type="SAM" id="MobiDB-lite"/>
    </source>
</evidence>
<dbReference type="InterPro" id="IPR050268">
    <property type="entry name" value="NADH-dep_flavin_reductase"/>
</dbReference>
<protein>
    <submittedName>
        <fullName evidence="5">Flavin reductase family protein</fullName>
    </submittedName>
</protein>
<proteinExistence type="inferred from homology"/>
<feature type="domain" description="Flavin reductase like" evidence="4">
    <location>
        <begin position="33"/>
        <end position="179"/>
    </location>
</feature>
<dbReference type="RefSeq" id="WP_302078007.1">
    <property type="nucleotide sequence ID" value="NZ_JAUKWQ010000005.1"/>
</dbReference>
<evidence type="ECO:0000313" key="5">
    <source>
        <dbReference type="EMBL" id="MDO1583809.1"/>
    </source>
</evidence>
<dbReference type="PANTHER" id="PTHR30466">
    <property type="entry name" value="FLAVIN REDUCTASE"/>
    <property type="match status" value="1"/>
</dbReference>
<accession>A0ABT8SZB2</accession>
<dbReference type="InterPro" id="IPR002563">
    <property type="entry name" value="Flavin_Rdtase-like_dom"/>
</dbReference>
<comment type="caution">
    <text evidence="5">The sequence shown here is derived from an EMBL/GenBank/DDBJ whole genome shotgun (WGS) entry which is preliminary data.</text>
</comment>
<feature type="compositionally biased region" description="Polar residues" evidence="3">
    <location>
        <begin position="1"/>
        <end position="14"/>
    </location>
</feature>
<feature type="region of interest" description="Disordered" evidence="3">
    <location>
        <begin position="1"/>
        <end position="23"/>
    </location>
</feature>
<dbReference type="Gene3D" id="2.30.110.10">
    <property type="entry name" value="Electron Transport, Fmn-binding Protein, Chain A"/>
    <property type="match status" value="1"/>
</dbReference>
<dbReference type="InterPro" id="IPR012349">
    <property type="entry name" value="Split_barrel_FMN-bd"/>
</dbReference>
<evidence type="ECO:0000256" key="1">
    <source>
        <dbReference type="ARBA" id="ARBA00008898"/>
    </source>
</evidence>
<dbReference type="PANTHER" id="PTHR30466:SF11">
    <property type="entry name" value="FLAVIN-DEPENDENT MONOOXYGENASE, REDUCTASE SUBUNIT HSAB"/>
    <property type="match status" value="1"/>
</dbReference>
<organism evidence="5 6">
    <name type="scientific">Rhizobium oryzicola</name>
    <dbReference type="NCBI Taxonomy" id="1232668"/>
    <lineage>
        <taxon>Bacteria</taxon>
        <taxon>Pseudomonadati</taxon>
        <taxon>Pseudomonadota</taxon>
        <taxon>Alphaproteobacteria</taxon>
        <taxon>Hyphomicrobiales</taxon>
        <taxon>Rhizobiaceae</taxon>
        <taxon>Rhizobium/Agrobacterium group</taxon>
        <taxon>Rhizobium</taxon>
    </lineage>
</organism>
<comment type="similarity">
    <text evidence="1">Belongs to the non-flavoprotein flavin reductase family.</text>
</comment>
<evidence type="ECO:0000256" key="2">
    <source>
        <dbReference type="ARBA" id="ARBA00023002"/>
    </source>
</evidence>
<name>A0ABT8SZB2_9HYPH</name>
<keyword evidence="2" id="KW-0560">Oxidoreductase</keyword>
<dbReference type="Proteomes" id="UP001169006">
    <property type="component" value="Unassembled WGS sequence"/>
</dbReference>
<evidence type="ECO:0000259" key="4">
    <source>
        <dbReference type="SMART" id="SM00903"/>
    </source>
</evidence>
<evidence type="ECO:0000313" key="6">
    <source>
        <dbReference type="Proteomes" id="UP001169006"/>
    </source>
</evidence>
<reference evidence="5" key="2">
    <citation type="submission" date="2023-07" db="EMBL/GenBank/DDBJ databases">
        <authorList>
            <person name="Sun H."/>
        </authorList>
    </citation>
    <scope>NUCLEOTIDE SEQUENCE</scope>
    <source>
        <strain evidence="5">05753</strain>
    </source>
</reference>